<dbReference type="GeneID" id="81376785"/>
<reference evidence="2" key="2">
    <citation type="journal article" date="2023" name="IMA Fungus">
        <title>Comparative genomic study of the Penicillium genus elucidates a diverse pangenome and 15 lateral gene transfer events.</title>
        <authorList>
            <person name="Petersen C."/>
            <person name="Sorensen T."/>
            <person name="Nielsen M.R."/>
            <person name="Sondergaard T.E."/>
            <person name="Sorensen J.L."/>
            <person name="Fitzpatrick D.A."/>
            <person name="Frisvad J.C."/>
            <person name="Nielsen K.L."/>
        </authorList>
    </citation>
    <scope>NUCLEOTIDE SEQUENCE</scope>
    <source>
        <strain evidence="2">IBT 29677</strain>
    </source>
</reference>
<keyword evidence="3" id="KW-1185">Reference proteome</keyword>
<organism evidence="2 3">
    <name type="scientific">Penicillium cosmopolitanum</name>
    <dbReference type="NCBI Taxonomy" id="1131564"/>
    <lineage>
        <taxon>Eukaryota</taxon>
        <taxon>Fungi</taxon>
        <taxon>Dikarya</taxon>
        <taxon>Ascomycota</taxon>
        <taxon>Pezizomycotina</taxon>
        <taxon>Eurotiomycetes</taxon>
        <taxon>Eurotiomycetidae</taxon>
        <taxon>Eurotiales</taxon>
        <taxon>Aspergillaceae</taxon>
        <taxon>Penicillium</taxon>
    </lineage>
</organism>
<evidence type="ECO:0000313" key="2">
    <source>
        <dbReference type="EMBL" id="KAJ5376282.1"/>
    </source>
</evidence>
<gene>
    <name evidence="2" type="ORF">N7509_013168</name>
</gene>
<accession>A0A9W9SCS3</accession>
<dbReference type="AlphaFoldDB" id="A0A9W9SCS3"/>
<name>A0A9W9SCS3_9EURO</name>
<reference evidence="2" key="1">
    <citation type="submission" date="2022-12" db="EMBL/GenBank/DDBJ databases">
        <authorList>
            <person name="Petersen C."/>
        </authorList>
    </citation>
    <scope>NUCLEOTIDE SEQUENCE</scope>
    <source>
        <strain evidence="2">IBT 29677</strain>
    </source>
</reference>
<feature type="compositionally biased region" description="Low complexity" evidence="1">
    <location>
        <begin position="62"/>
        <end position="77"/>
    </location>
</feature>
<proteinExistence type="predicted"/>
<dbReference type="OrthoDB" id="10493941at2759"/>
<dbReference type="RefSeq" id="XP_056481312.1">
    <property type="nucleotide sequence ID" value="XM_056637805.1"/>
</dbReference>
<feature type="region of interest" description="Disordered" evidence="1">
    <location>
        <begin position="56"/>
        <end position="105"/>
    </location>
</feature>
<evidence type="ECO:0000313" key="3">
    <source>
        <dbReference type="Proteomes" id="UP001147747"/>
    </source>
</evidence>
<feature type="compositionally biased region" description="Polar residues" evidence="1">
    <location>
        <begin position="83"/>
        <end position="92"/>
    </location>
</feature>
<dbReference type="Proteomes" id="UP001147747">
    <property type="component" value="Unassembled WGS sequence"/>
</dbReference>
<protein>
    <submittedName>
        <fullName evidence="2">Uncharacterized protein</fullName>
    </submittedName>
</protein>
<comment type="caution">
    <text evidence="2">The sequence shown here is derived from an EMBL/GenBank/DDBJ whole genome shotgun (WGS) entry which is preliminary data.</text>
</comment>
<evidence type="ECO:0000256" key="1">
    <source>
        <dbReference type="SAM" id="MobiDB-lite"/>
    </source>
</evidence>
<dbReference type="EMBL" id="JAPZBU010000012">
    <property type="protein sequence ID" value="KAJ5376282.1"/>
    <property type="molecule type" value="Genomic_DNA"/>
</dbReference>
<sequence length="139" mass="14979">MTFDPEDEARGLVSYHNTHIMASPGNNSAIAQGAFFFNHEHTGVFLNLSGQEKVTRGTNTDHAAQAAHTAQTSQTSQLPKTGEFNTKKSNGMESKPVDPAISSMPNIPKVVIPGLTLLQDAERRSQSGMFNSRSHPCAV</sequence>